<accession>A0A3L8PL79</accession>
<dbReference type="EMBL" id="RDBF01000005">
    <property type="protein sequence ID" value="RLV55964.1"/>
    <property type="molecule type" value="Genomic_DNA"/>
</dbReference>
<evidence type="ECO:0000313" key="3">
    <source>
        <dbReference type="Proteomes" id="UP000282515"/>
    </source>
</evidence>
<dbReference type="AlphaFoldDB" id="A0A3L8PL79"/>
<name>A0A3L8PL79_9ACTN</name>
<comment type="caution">
    <text evidence="2">The sequence shown here is derived from an EMBL/GenBank/DDBJ whole genome shotgun (WGS) entry which is preliminary data.</text>
</comment>
<reference evidence="2 3" key="1">
    <citation type="submission" date="2018-10" db="EMBL/GenBank/DDBJ databases">
        <title>Aeromicrobium sp. 9W16Y-2 whole genome shotgun sequence.</title>
        <authorList>
            <person name="Li F."/>
        </authorList>
    </citation>
    <scope>NUCLEOTIDE SEQUENCE [LARGE SCALE GENOMIC DNA]</scope>
    <source>
        <strain evidence="2 3">9W16Y-2</strain>
    </source>
</reference>
<dbReference type="Proteomes" id="UP000282515">
    <property type="component" value="Unassembled WGS sequence"/>
</dbReference>
<protein>
    <submittedName>
        <fullName evidence="2">Uncharacterized protein</fullName>
    </submittedName>
</protein>
<proteinExistence type="predicted"/>
<keyword evidence="1" id="KW-0812">Transmembrane</keyword>
<gene>
    <name evidence="2" type="ORF">D9V41_08685</name>
</gene>
<evidence type="ECO:0000313" key="2">
    <source>
        <dbReference type="EMBL" id="RLV55964.1"/>
    </source>
</evidence>
<keyword evidence="1" id="KW-0472">Membrane</keyword>
<organism evidence="2 3">
    <name type="scientific">Aeromicrobium phragmitis</name>
    <dbReference type="NCBI Taxonomy" id="2478914"/>
    <lineage>
        <taxon>Bacteria</taxon>
        <taxon>Bacillati</taxon>
        <taxon>Actinomycetota</taxon>
        <taxon>Actinomycetes</taxon>
        <taxon>Propionibacteriales</taxon>
        <taxon>Nocardioidaceae</taxon>
        <taxon>Aeromicrobium</taxon>
    </lineage>
</organism>
<keyword evidence="1" id="KW-1133">Transmembrane helix</keyword>
<feature type="transmembrane region" description="Helical" evidence="1">
    <location>
        <begin position="20"/>
        <end position="39"/>
    </location>
</feature>
<evidence type="ECO:0000256" key="1">
    <source>
        <dbReference type="SAM" id="Phobius"/>
    </source>
</evidence>
<keyword evidence="3" id="KW-1185">Reference proteome</keyword>
<sequence>MDERAHETGTSSDDGSVSDLIAILATLLPSAAASPCLVLDGLDLQREIAYAQANPSGLAAIYATGSTAGAADDRALADYRARGIRVIGADLERRSCEPSGPETVRTIERLGPAVAVLPDGTERALPRDGWNQRDIALVVEDGRWRIGAVRSID</sequence>